<keyword evidence="1 11" id="KW-0813">Transport</keyword>
<proteinExistence type="inferred from homology"/>
<keyword evidence="8 11" id="KW-1133">Transmembrane helix</keyword>
<dbReference type="AlphaFoldDB" id="A0AA97CTR2"/>
<evidence type="ECO:0000256" key="11">
    <source>
        <dbReference type="HAMAP-Rule" id="MF_00276"/>
    </source>
</evidence>
<keyword evidence="5 11" id="KW-0547">Nucleotide-binding</keyword>
<evidence type="ECO:0000256" key="9">
    <source>
        <dbReference type="ARBA" id="ARBA00023065"/>
    </source>
</evidence>
<protein>
    <recommendedName>
        <fullName evidence="11">Potassium-transporting ATPase KdpC subunit</fullName>
    </recommendedName>
    <alternativeName>
        <fullName evidence="11">ATP phosphohydrolase [potassium-transporting] C chain</fullName>
    </alternativeName>
    <alternativeName>
        <fullName evidence="11">Potassium-binding and translocating subunit C</fullName>
    </alternativeName>
    <alternativeName>
        <fullName evidence="11">Potassium-translocating ATPase C chain</fullName>
    </alternativeName>
</protein>
<evidence type="ECO:0000256" key="3">
    <source>
        <dbReference type="ARBA" id="ARBA00022538"/>
    </source>
</evidence>
<feature type="transmembrane region" description="Helical" evidence="11">
    <location>
        <begin position="15"/>
        <end position="40"/>
    </location>
</feature>
<evidence type="ECO:0000256" key="6">
    <source>
        <dbReference type="ARBA" id="ARBA00022840"/>
    </source>
</evidence>
<keyword evidence="7 11" id="KW-0630">Potassium</keyword>
<keyword evidence="6 11" id="KW-0067">ATP-binding</keyword>
<keyword evidence="2 11" id="KW-1003">Cell membrane</keyword>
<dbReference type="EMBL" id="CP128986">
    <property type="protein sequence ID" value="WOC11882.1"/>
    <property type="molecule type" value="Genomic_DNA"/>
</dbReference>
<name>A0AA97CTR2_9ACTN</name>
<evidence type="ECO:0000256" key="7">
    <source>
        <dbReference type="ARBA" id="ARBA00022958"/>
    </source>
</evidence>
<evidence type="ECO:0000256" key="1">
    <source>
        <dbReference type="ARBA" id="ARBA00022448"/>
    </source>
</evidence>
<keyword evidence="9 11" id="KW-0406">Ion transport</keyword>
<dbReference type="GO" id="GO:0005886">
    <property type="term" value="C:plasma membrane"/>
    <property type="evidence" value="ECO:0007669"/>
    <property type="project" value="UniProtKB-SubCell"/>
</dbReference>
<accession>A0AA97CTR2</accession>
<evidence type="ECO:0000256" key="2">
    <source>
        <dbReference type="ARBA" id="ARBA00022475"/>
    </source>
</evidence>
<dbReference type="PANTHER" id="PTHR30042">
    <property type="entry name" value="POTASSIUM-TRANSPORTING ATPASE C CHAIN"/>
    <property type="match status" value="1"/>
</dbReference>
<comment type="similarity">
    <text evidence="11">Belongs to the KdpC family.</text>
</comment>
<comment type="subunit">
    <text evidence="11">The system is composed of three essential subunits: KdpA, KdpB and KdpC.</text>
</comment>
<dbReference type="PIRSF" id="PIRSF001296">
    <property type="entry name" value="K_ATPase_KdpC"/>
    <property type="match status" value="1"/>
</dbReference>
<dbReference type="PANTHER" id="PTHR30042:SF2">
    <property type="entry name" value="POTASSIUM-TRANSPORTING ATPASE KDPC SUBUNIT"/>
    <property type="match status" value="1"/>
</dbReference>
<keyword evidence="10 11" id="KW-0472">Membrane</keyword>
<dbReference type="GO" id="GO:0008556">
    <property type="term" value="F:P-type potassium transmembrane transporter activity"/>
    <property type="evidence" value="ECO:0007669"/>
    <property type="project" value="InterPro"/>
</dbReference>
<sequence>MTAVNATVIGFIRQIMVGVVALIALTVVVGVAYPAAVWAFSRIDSVSAEGSQIADRAGCTVGSSLLGVDLTAPAGRPDPYLHARVAGDVDDPMAAGDPASSRASNLGPNNEALRRIIEMRRAEIAERENVAPPQVPTDAVTGSGSGLDPDISPAYAQLQIPRIARATRLSQTRVREIVDENTARRQFGFLGEPTVNVVQVNVALGLVRPGCG</sequence>
<evidence type="ECO:0000256" key="4">
    <source>
        <dbReference type="ARBA" id="ARBA00022692"/>
    </source>
</evidence>
<evidence type="ECO:0000313" key="12">
    <source>
        <dbReference type="EMBL" id="WOC11882.1"/>
    </source>
</evidence>
<evidence type="ECO:0000256" key="10">
    <source>
        <dbReference type="ARBA" id="ARBA00023136"/>
    </source>
</evidence>
<keyword evidence="3 11" id="KW-0633">Potassium transport</keyword>
<evidence type="ECO:0000256" key="8">
    <source>
        <dbReference type="ARBA" id="ARBA00022989"/>
    </source>
</evidence>
<reference evidence="12" key="1">
    <citation type="submission" date="2023-06" db="EMBL/GenBank/DDBJ databases">
        <title>Gordonia sp. nov. and Pseudochrobactrum sp. nov., two species isolated from the burying beetle Nicrophorus vespilloides.</title>
        <authorList>
            <person name="Poehlein A."/>
            <person name="Guzman J."/>
            <person name="Daniel R."/>
            <person name="Vilcinskas A."/>
        </authorList>
    </citation>
    <scope>NUCLEOTIDE SEQUENCE</scope>
    <source>
        <strain evidence="12">MP11Mi</strain>
    </source>
</reference>
<evidence type="ECO:0000256" key="5">
    <source>
        <dbReference type="ARBA" id="ARBA00022741"/>
    </source>
</evidence>
<organism evidence="12">
    <name type="scientific">Gordonia sp. MP11Mi</name>
    <dbReference type="NCBI Taxonomy" id="3022769"/>
    <lineage>
        <taxon>Bacteria</taxon>
        <taxon>Bacillati</taxon>
        <taxon>Actinomycetota</taxon>
        <taxon>Actinomycetes</taxon>
        <taxon>Mycobacteriales</taxon>
        <taxon>Gordoniaceae</taxon>
        <taxon>Gordonia</taxon>
    </lineage>
</organism>
<comment type="function">
    <text evidence="11">Part of the high-affinity ATP-driven potassium transport (or Kdp) system, which catalyzes the hydrolysis of ATP coupled with the electrogenic transport of potassium into the cytoplasm. This subunit acts as a catalytic chaperone that increases the ATP-binding affinity of the ATP-hydrolyzing subunit KdpB by the formation of a transient KdpB/KdpC/ATP ternary complex.</text>
</comment>
<keyword evidence="4 11" id="KW-0812">Transmembrane</keyword>
<dbReference type="InterPro" id="IPR003820">
    <property type="entry name" value="KdpC"/>
</dbReference>
<gene>
    <name evidence="11 12" type="primary">kdpC</name>
    <name evidence="12" type="ORF">MP11Mi_09620</name>
</gene>
<comment type="subcellular location">
    <subcellularLocation>
        <location evidence="11">Cell membrane</location>
        <topology evidence="11">Single-pass membrane protein</topology>
    </subcellularLocation>
</comment>
<dbReference type="Pfam" id="PF02669">
    <property type="entry name" value="KdpC"/>
    <property type="match status" value="1"/>
</dbReference>
<dbReference type="GO" id="GO:0005524">
    <property type="term" value="F:ATP binding"/>
    <property type="evidence" value="ECO:0007669"/>
    <property type="project" value="UniProtKB-UniRule"/>
</dbReference>
<dbReference type="HAMAP" id="MF_00276">
    <property type="entry name" value="KdpC"/>
    <property type="match status" value="1"/>
</dbReference>